<keyword evidence="3" id="KW-1185">Reference proteome</keyword>
<feature type="compositionally biased region" description="Polar residues" evidence="1">
    <location>
        <begin position="1"/>
        <end position="13"/>
    </location>
</feature>
<name>A0AB34KQP1_9PEZI</name>
<reference evidence="2 3" key="1">
    <citation type="journal article" date="2020" name="Microbiol. Resour. Announc.">
        <title>Draft Genome Sequence of a Cladosporium Species Isolated from the Mesophotic Ascidian Didemnum maculosum.</title>
        <authorList>
            <person name="Gioti A."/>
            <person name="Siaperas R."/>
            <person name="Nikolaivits E."/>
            <person name="Le Goff G."/>
            <person name="Ouazzani J."/>
            <person name="Kotoulas G."/>
            <person name="Topakas E."/>
        </authorList>
    </citation>
    <scope>NUCLEOTIDE SEQUENCE [LARGE SCALE GENOMIC DNA]</scope>
    <source>
        <strain evidence="2 3">TM138-S3</strain>
    </source>
</reference>
<evidence type="ECO:0000313" key="3">
    <source>
        <dbReference type="Proteomes" id="UP000803884"/>
    </source>
</evidence>
<dbReference type="RefSeq" id="XP_069230558.1">
    <property type="nucleotide sequence ID" value="XM_069372449.1"/>
</dbReference>
<protein>
    <submittedName>
        <fullName evidence="2">Uncharacterized protein</fullName>
    </submittedName>
</protein>
<accession>A0AB34KQP1</accession>
<dbReference type="GeneID" id="96005287"/>
<proteinExistence type="predicted"/>
<dbReference type="EMBL" id="JAAQHG020000010">
    <property type="protein sequence ID" value="KAL1587453.1"/>
    <property type="molecule type" value="Genomic_DNA"/>
</dbReference>
<feature type="region of interest" description="Disordered" evidence="1">
    <location>
        <begin position="1"/>
        <end position="27"/>
    </location>
</feature>
<gene>
    <name evidence="2" type="ORF">WHR41_03843</name>
</gene>
<sequence length="133" mass="14148">MCNGTSSRTSQGGSIAVLQPKPSSQRPQLHRELSLRLAADAINGHTTATFEGLEASPLGSYFVIHRDGDLVTGSHSESSILHRFAVPQTAHQGNAFDLNQRLDLGVGGDGVIGRRVSFVNEQTVLGEGIIGWN</sequence>
<comment type="caution">
    <text evidence="2">The sequence shown here is derived from an EMBL/GenBank/DDBJ whole genome shotgun (WGS) entry which is preliminary data.</text>
</comment>
<dbReference type="Proteomes" id="UP000803884">
    <property type="component" value="Unassembled WGS sequence"/>
</dbReference>
<evidence type="ECO:0000256" key="1">
    <source>
        <dbReference type="SAM" id="MobiDB-lite"/>
    </source>
</evidence>
<evidence type="ECO:0000313" key="2">
    <source>
        <dbReference type="EMBL" id="KAL1587453.1"/>
    </source>
</evidence>
<organism evidence="2 3">
    <name type="scientific">Cladosporium halotolerans</name>
    <dbReference type="NCBI Taxonomy" id="1052096"/>
    <lineage>
        <taxon>Eukaryota</taxon>
        <taxon>Fungi</taxon>
        <taxon>Dikarya</taxon>
        <taxon>Ascomycota</taxon>
        <taxon>Pezizomycotina</taxon>
        <taxon>Dothideomycetes</taxon>
        <taxon>Dothideomycetidae</taxon>
        <taxon>Cladosporiales</taxon>
        <taxon>Cladosporiaceae</taxon>
        <taxon>Cladosporium</taxon>
    </lineage>
</organism>
<dbReference type="AlphaFoldDB" id="A0AB34KQP1"/>